<dbReference type="Proteomes" id="UP000243975">
    <property type="component" value="Unassembled WGS sequence"/>
</dbReference>
<feature type="compositionally biased region" description="Low complexity" evidence="1">
    <location>
        <begin position="60"/>
        <end position="69"/>
    </location>
</feature>
<evidence type="ECO:0000313" key="2">
    <source>
        <dbReference type="EMBL" id="KVI09660.1"/>
    </source>
</evidence>
<gene>
    <name evidence="2" type="ORF">Ccrd_011953</name>
</gene>
<dbReference type="EMBL" id="LEKV01001050">
    <property type="protein sequence ID" value="KVI09660.1"/>
    <property type="molecule type" value="Genomic_DNA"/>
</dbReference>
<dbReference type="Gramene" id="KVI09660">
    <property type="protein sequence ID" value="KVI09660"/>
    <property type="gene ID" value="Ccrd_011953"/>
</dbReference>
<evidence type="ECO:0000313" key="3">
    <source>
        <dbReference type="Proteomes" id="UP000243975"/>
    </source>
</evidence>
<organism evidence="2 3">
    <name type="scientific">Cynara cardunculus var. scolymus</name>
    <name type="common">Globe artichoke</name>
    <name type="synonym">Cynara scolymus</name>
    <dbReference type="NCBI Taxonomy" id="59895"/>
    <lineage>
        <taxon>Eukaryota</taxon>
        <taxon>Viridiplantae</taxon>
        <taxon>Streptophyta</taxon>
        <taxon>Embryophyta</taxon>
        <taxon>Tracheophyta</taxon>
        <taxon>Spermatophyta</taxon>
        <taxon>Magnoliopsida</taxon>
        <taxon>eudicotyledons</taxon>
        <taxon>Gunneridae</taxon>
        <taxon>Pentapetalae</taxon>
        <taxon>asterids</taxon>
        <taxon>campanulids</taxon>
        <taxon>Asterales</taxon>
        <taxon>Asteraceae</taxon>
        <taxon>Carduoideae</taxon>
        <taxon>Cardueae</taxon>
        <taxon>Carduinae</taxon>
        <taxon>Cynara</taxon>
    </lineage>
</organism>
<feature type="region of interest" description="Disordered" evidence="1">
    <location>
        <begin position="60"/>
        <end position="97"/>
    </location>
</feature>
<evidence type="ECO:0000256" key="1">
    <source>
        <dbReference type="SAM" id="MobiDB-lite"/>
    </source>
</evidence>
<name>A0A118K5V8_CYNCS</name>
<protein>
    <submittedName>
        <fullName evidence="2">Uncharacterized protein</fullName>
    </submittedName>
</protein>
<keyword evidence="3" id="KW-1185">Reference proteome</keyword>
<comment type="caution">
    <text evidence="2">The sequence shown here is derived from an EMBL/GenBank/DDBJ whole genome shotgun (WGS) entry which is preliminary data.</text>
</comment>
<sequence>MLTKGTDMLSSRPPFVGSDSTNVATIATIATRSTVLTQSSSKYPKIEKAECNLSVLLNNNPKSAPAAKASKLDGEQSGLSSSQEKTFKKPNKILPCP</sequence>
<dbReference type="AlphaFoldDB" id="A0A118K5V8"/>
<proteinExistence type="predicted"/>
<reference evidence="2 3" key="1">
    <citation type="journal article" date="2016" name="Sci. Rep.">
        <title>The genome sequence of the outbreeding globe artichoke constructed de novo incorporating a phase-aware low-pass sequencing strategy of F1 progeny.</title>
        <authorList>
            <person name="Scaglione D."/>
            <person name="Reyes-Chin-Wo S."/>
            <person name="Acquadro A."/>
            <person name="Froenicke L."/>
            <person name="Portis E."/>
            <person name="Beitel C."/>
            <person name="Tirone M."/>
            <person name="Mauro R."/>
            <person name="Lo Monaco A."/>
            <person name="Mauromicale G."/>
            <person name="Faccioli P."/>
            <person name="Cattivelli L."/>
            <person name="Rieseberg L."/>
            <person name="Michelmore R."/>
            <person name="Lanteri S."/>
        </authorList>
    </citation>
    <scope>NUCLEOTIDE SEQUENCE [LARGE SCALE GENOMIC DNA]</scope>
    <source>
        <strain evidence="2">2C</strain>
    </source>
</reference>
<accession>A0A118K5V8</accession>